<feature type="non-terminal residue" evidence="1">
    <location>
        <position position="99"/>
    </location>
</feature>
<dbReference type="AlphaFoldDB" id="A0A820SAG3"/>
<comment type="caution">
    <text evidence="1">The sequence shown here is derived from an EMBL/GenBank/DDBJ whole genome shotgun (WGS) entry which is preliminary data.</text>
</comment>
<organism evidence="1 2">
    <name type="scientific">Adineta steineri</name>
    <dbReference type="NCBI Taxonomy" id="433720"/>
    <lineage>
        <taxon>Eukaryota</taxon>
        <taxon>Metazoa</taxon>
        <taxon>Spiralia</taxon>
        <taxon>Gnathifera</taxon>
        <taxon>Rotifera</taxon>
        <taxon>Eurotatoria</taxon>
        <taxon>Bdelloidea</taxon>
        <taxon>Adinetida</taxon>
        <taxon>Adinetidae</taxon>
        <taxon>Adineta</taxon>
    </lineage>
</organism>
<evidence type="ECO:0000313" key="2">
    <source>
        <dbReference type="Proteomes" id="UP000663844"/>
    </source>
</evidence>
<sequence length="99" mass="11835">LILNGNKNIRIEDIRLYDQSLNTKFFLNNQYEQIQLKYRPWKPLNSISFYDQQDAYITIQLNDILCQECELDTIYFDFRTTELTGVILYANIQTTNSKI</sequence>
<reference evidence="1" key="1">
    <citation type="submission" date="2021-02" db="EMBL/GenBank/DDBJ databases">
        <authorList>
            <person name="Nowell W R."/>
        </authorList>
    </citation>
    <scope>NUCLEOTIDE SEQUENCE</scope>
</reference>
<feature type="non-terminal residue" evidence="1">
    <location>
        <position position="1"/>
    </location>
</feature>
<accession>A0A820SAG3</accession>
<dbReference type="Proteomes" id="UP000663844">
    <property type="component" value="Unassembled WGS sequence"/>
</dbReference>
<evidence type="ECO:0000313" key="1">
    <source>
        <dbReference type="EMBL" id="CAF4446836.1"/>
    </source>
</evidence>
<dbReference type="EMBL" id="CAJOAZ010032354">
    <property type="protein sequence ID" value="CAF4446836.1"/>
    <property type="molecule type" value="Genomic_DNA"/>
</dbReference>
<protein>
    <submittedName>
        <fullName evidence="1">Uncharacterized protein</fullName>
    </submittedName>
</protein>
<gene>
    <name evidence="1" type="ORF">OXD698_LOCUS54152</name>
</gene>
<name>A0A820SAG3_9BILA</name>
<proteinExistence type="predicted"/>